<sequence length="705" mass="75237">MRKPSTLLVAAALGLPALTSPNAQAAEPETTTALLVTGDQIVVNTRADGRHTATVVPAAESGLGRVRLQLSLGRKSYAVPAAALPYLGRGLDWSLFDVDAVLRSAQKTDINAAKDFGAKLVRKFLDDRKRGTFTEFQPAMSLPGAPARKPVQPMSVMRTLTVTANGPDGKPDTGNTAVVYNADNGDLFDVGEYAQPFYEGVAKFSVPEGHYSVLGLFVETDADGNVTAVRLSSQPEVNVTADVTTKVHAQQASSKVTWVTPKPALLQEGGFVLRRQAVTGSPLAIDVAVGPGVPIWVSPVSKPVATGKLQSYPYNRLSSPPGPGTPYEYQLQQATTNGTIPQQRYVVKPGSLATVDANYYSEINSVGVRQRAGIYPWETEQSRDGHRITLPVRQTEYVTADPAINWYGGMAKYTGIGFGGWYGGMYDSNRTYQPGQALREDWNRFPLHPAGNVQASPDAAWPVVPAATRKGNAVRLQIHPFSDNTPGHTGFGYSGEQRDKITGAYEITQDGVTVASGDPAHGGLSFQTEVALDPSPSTIKLTLDATREGPMYFYSTGSHTEWTWKSGHVGNVRLPNAYACELIKGGEPDRDCAVEPLMTLQYAIGNLAVNGTAPNGPQSLDFTVGHLPLAQTSAITGATVQFSLDDGVTWQDASATAQGNGAYKAVYTASSPDFRGTHVSLRVTATDANGGQISETITRAYKIFN</sequence>
<dbReference type="Proteomes" id="UP001519332">
    <property type="component" value="Unassembled WGS sequence"/>
</dbReference>
<keyword evidence="3" id="KW-1185">Reference proteome</keyword>
<feature type="signal peptide" evidence="1">
    <location>
        <begin position="1"/>
        <end position="25"/>
    </location>
</feature>
<evidence type="ECO:0000313" key="2">
    <source>
        <dbReference type="EMBL" id="MBP2328120.1"/>
    </source>
</evidence>
<name>A0ABS4TUP5_9PSEU</name>
<proteinExistence type="predicted"/>
<accession>A0ABS4TUP5</accession>
<evidence type="ECO:0000256" key="1">
    <source>
        <dbReference type="SAM" id="SignalP"/>
    </source>
</evidence>
<keyword evidence="1" id="KW-0732">Signal</keyword>
<feature type="chain" id="PRO_5047053626" evidence="1">
    <location>
        <begin position="26"/>
        <end position="705"/>
    </location>
</feature>
<protein>
    <submittedName>
        <fullName evidence="2">Uncharacterized protein</fullName>
    </submittedName>
</protein>
<dbReference type="EMBL" id="JAGINW010000001">
    <property type="protein sequence ID" value="MBP2328120.1"/>
    <property type="molecule type" value="Genomic_DNA"/>
</dbReference>
<organism evidence="2 3">
    <name type="scientific">Kibdelosporangium banguiense</name>
    <dbReference type="NCBI Taxonomy" id="1365924"/>
    <lineage>
        <taxon>Bacteria</taxon>
        <taxon>Bacillati</taxon>
        <taxon>Actinomycetota</taxon>
        <taxon>Actinomycetes</taxon>
        <taxon>Pseudonocardiales</taxon>
        <taxon>Pseudonocardiaceae</taxon>
        <taxon>Kibdelosporangium</taxon>
    </lineage>
</organism>
<dbReference type="RefSeq" id="WP_209645182.1">
    <property type="nucleotide sequence ID" value="NZ_JAGINW010000001.1"/>
</dbReference>
<evidence type="ECO:0000313" key="3">
    <source>
        <dbReference type="Proteomes" id="UP001519332"/>
    </source>
</evidence>
<reference evidence="2 3" key="1">
    <citation type="submission" date="2021-03" db="EMBL/GenBank/DDBJ databases">
        <title>Sequencing the genomes of 1000 actinobacteria strains.</title>
        <authorList>
            <person name="Klenk H.-P."/>
        </authorList>
    </citation>
    <scope>NUCLEOTIDE SEQUENCE [LARGE SCALE GENOMIC DNA]</scope>
    <source>
        <strain evidence="2 3">DSM 46670</strain>
    </source>
</reference>
<gene>
    <name evidence="2" type="ORF">JOF56_008505</name>
</gene>
<comment type="caution">
    <text evidence="2">The sequence shown here is derived from an EMBL/GenBank/DDBJ whole genome shotgun (WGS) entry which is preliminary data.</text>
</comment>